<dbReference type="GO" id="GO:0090158">
    <property type="term" value="P:endoplasmic reticulum membrane organization"/>
    <property type="evidence" value="ECO:0007669"/>
    <property type="project" value="TreeGrafter"/>
</dbReference>
<dbReference type="InterPro" id="IPR000535">
    <property type="entry name" value="MSP_dom"/>
</dbReference>
<dbReference type="InterPro" id="IPR008962">
    <property type="entry name" value="PapD-like_sf"/>
</dbReference>
<dbReference type="Gene3D" id="2.60.40.10">
    <property type="entry name" value="Immunoglobulins"/>
    <property type="match status" value="1"/>
</dbReference>
<dbReference type="InterPro" id="IPR013783">
    <property type="entry name" value="Ig-like_fold"/>
</dbReference>
<dbReference type="PANTHER" id="PTHR10809:SF158">
    <property type="entry name" value="OS05G0373000 PROTEIN"/>
    <property type="match status" value="1"/>
</dbReference>
<dbReference type="SUPFAM" id="SSF49354">
    <property type="entry name" value="PapD-like"/>
    <property type="match status" value="1"/>
</dbReference>
<comment type="similarity">
    <text evidence="1">Belongs to the VAMP-associated protein (VAP) (TC 9.B.17) family.</text>
</comment>
<reference evidence="4" key="1">
    <citation type="submission" date="2020-10" db="EMBL/GenBank/DDBJ databases">
        <authorList>
            <person name="Han B."/>
            <person name="Lu T."/>
            <person name="Zhao Q."/>
            <person name="Huang X."/>
            <person name="Zhao Y."/>
        </authorList>
    </citation>
    <scope>NUCLEOTIDE SEQUENCE</scope>
</reference>
<dbReference type="GO" id="GO:0061817">
    <property type="term" value="P:endoplasmic reticulum-plasma membrane tethering"/>
    <property type="evidence" value="ECO:0007669"/>
    <property type="project" value="TreeGrafter"/>
</dbReference>
<evidence type="ECO:0000256" key="2">
    <source>
        <dbReference type="SAM" id="Coils"/>
    </source>
</evidence>
<dbReference type="Proteomes" id="UP000604825">
    <property type="component" value="Unassembled WGS sequence"/>
</dbReference>
<dbReference type="PROSITE" id="PS50202">
    <property type="entry name" value="MSP"/>
    <property type="match status" value="1"/>
</dbReference>
<dbReference type="Pfam" id="PF00635">
    <property type="entry name" value="Motile_Sperm"/>
    <property type="match status" value="1"/>
</dbReference>
<keyword evidence="2" id="KW-0175">Coiled coil</keyword>
<name>A0A811RQS6_9POAL</name>
<dbReference type="PANTHER" id="PTHR10809">
    <property type="entry name" value="VESICLE-ASSOCIATED MEMBRANE PROTEIN-ASSOCIATED PROTEIN"/>
    <property type="match status" value="1"/>
</dbReference>
<accession>A0A811RQS6</accession>
<dbReference type="OrthoDB" id="264603at2759"/>
<feature type="domain" description="MSP" evidence="3">
    <location>
        <begin position="7"/>
        <end position="119"/>
    </location>
</feature>
<proteinExistence type="inferred from homology"/>
<keyword evidence="5" id="KW-1185">Reference proteome</keyword>
<dbReference type="EMBL" id="CAJGYO010000016">
    <property type="protein sequence ID" value="CAD6272292.1"/>
    <property type="molecule type" value="Genomic_DNA"/>
</dbReference>
<dbReference type="AlphaFoldDB" id="A0A811RQS6"/>
<feature type="coiled-coil region" evidence="2">
    <location>
        <begin position="81"/>
        <end position="115"/>
    </location>
</feature>
<protein>
    <recommendedName>
        <fullName evidence="3">MSP domain-containing protein</fullName>
    </recommendedName>
</protein>
<gene>
    <name evidence="4" type="ORF">NCGR_LOCUS55567</name>
</gene>
<dbReference type="GO" id="GO:0005886">
    <property type="term" value="C:plasma membrane"/>
    <property type="evidence" value="ECO:0007669"/>
    <property type="project" value="TreeGrafter"/>
</dbReference>
<dbReference type="GO" id="GO:0005789">
    <property type="term" value="C:endoplasmic reticulum membrane"/>
    <property type="evidence" value="ECO:0007669"/>
    <property type="project" value="InterPro"/>
</dbReference>
<evidence type="ECO:0000313" key="5">
    <source>
        <dbReference type="Proteomes" id="UP000604825"/>
    </source>
</evidence>
<dbReference type="InterPro" id="IPR016763">
    <property type="entry name" value="VAP"/>
</dbReference>
<evidence type="ECO:0000313" key="4">
    <source>
        <dbReference type="EMBL" id="CAD6272292.1"/>
    </source>
</evidence>
<evidence type="ECO:0000256" key="1">
    <source>
        <dbReference type="ARBA" id="ARBA00008932"/>
    </source>
</evidence>
<comment type="caution">
    <text evidence="4">The sequence shown here is derived from an EMBL/GenBank/DDBJ whole genome shotgun (WGS) entry which is preliminary data.</text>
</comment>
<organism evidence="4 5">
    <name type="scientific">Miscanthus lutarioriparius</name>
    <dbReference type="NCBI Taxonomy" id="422564"/>
    <lineage>
        <taxon>Eukaryota</taxon>
        <taxon>Viridiplantae</taxon>
        <taxon>Streptophyta</taxon>
        <taxon>Embryophyta</taxon>
        <taxon>Tracheophyta</taxon>
        <taxon>Spermatophyta</taxon>
        <taxon>Magnoliopsida</taxon>
        <taxon>Liliopsida</taxon>
        <taxon>Poales</taxon>
        <taxon>Poaceae</taxon>
        <taxon>PACMAD clade</taxon>
        <taxon>Panicoideae</taxon>
        <taxon>Andropogonodae</taxon>
        <taxon>Andropogoneae</taxon>
        <taxon>Saccharinae</taxon>
        <taxon>Miscanthus</taxon>
    </lineage>
</organism>
<evidence type="ECO:0000259" key="3">
    <source>
        <dbReference type="PROSITE" id="PS50202"/>
    </source>
</evidence>
<sequence>MGSEDVLVEIHPRELRFLVEVKKQSSCCIHLVNKSDQYVAFKVKTTSPKKYCVRPNIGVILPLASRDFTECNNWCFAMMKLNSLEIKLEEAITLIVKLREANTTTIQERDKLRKEMGSI</sequence>